<comment type="caution">
    <text evidence="6">The sequence shown here is derived from an EMBL/GenBank/DDBJ whole genome shotgun (WGS) entry which is preliminary data.</text>
</comment>
<dbReference type="RefSeq" id="WP_122185481.1">
    <property type="nucleotide sequence ID" value="NZ_RFFJ01000138.1"/>
</dbReference>
<evidence type="ECO:0000256" key="2">
    <source>
        <dbReference type="ARBA" id="ARBA00022729"/>
    </source>
</evidence>
<evidence type="ECO:0000313" key="6">
    <source>
        <dbReference type="EMBL" id="RMI36590.1"/>
    </source>
</evidence>
<sequence length="444" mass="47290">MAHPLGWSRRSLLRASAGAAALTAGGVGGVGLTGCSSSTTASGATRVTLWSWMTGMDSYVAAFHAAQREVHVELSVIAAGLSGGYAQQTNAIKAHNAPDILHVEYQGLIQLLATGGLRDITEETADLADGYSPAAWRAVRPDGRTWAVPMDMAPMAFYYRADLFEEHGIEVPRTWEEFAAVAERVREADPAARLTTFPLNDGSFFAGMSWGAGDPWWRIEGDTWVVNVAGEGTLRTAGFWQDLLDADLVGGGATGTQDWIAALHTGRLWGYLGAAWGVGTLKKSIPDDTGRWAVALMPSWDPARPANGMQGGTAFSVSAESGVPEAALTFLRWLSTDPEVPRIGATFTSPFPAYLPNRDVAREVVADDYFIGDPVYEVLDEADARVPEWTWGPNALGLFSSVADALGRVSSGATTIPDALRGVHRTAVATLRDRGLSVREEGPA</sequence>
<keyword evidence="5" id="KW-0449">Lipoprotein</keyword>
<dbReference type="SUPFAM" id="SSF53850">
    <property type="entry name" value="Periplasmic binding protein-like II"/>
    <property type="match status" value="1"/>
</dbReference>
<dbReference type="EMBL" id="RFFJ01000138">
    <property type="protein sequence ID" value="RMI36590.1"/>
    <property type="molecule type" value="Genomic_DNA"/>
</dbReference>
<evidence type="ECO:0000313" key="7">
    <source>
        <dbReference type="Proteomes" id="UP000278673"/>
    </source>
</evidence>
<proteinExistence type="predicted"/>
<accession>A0A3M2LIH2</accession>
<keyword evidence="7" id="KW-1185">Reference proteome</keyword>
<dbReference type="Gene3D" id="3.40.190.10">
    <property type="entry name" value="Periplasmic binding protein-like II"/>
    <property type="match status" value="1"/>
</dbReference>
<keyword evidence="2" id="KW-0732">Signal</keyword>
<evidence type="ECO:0000256" key="1">
    <source>
        <dbReference type="ARBA" id="ARBA00022475"/>
    </source>
</evidence>
<keyword evidence="1" id="KW-1003">Cell membrane</keyword>
<protein>
    <submittedName>
        <fullName evidence="6">Extracellular solute-binding protein</fullName>
    </submittedName>
</protein>
<evidence type="ECO:0000256" key="3">
    <source>
        <dbReference type="ARBA" id="ARBA00023136"/>
    </source>
</evidence>
<gene>
    <name evidence="6" type="ORF">EBN88_21085</name>
</gene>
<dbReference type="InterPro" id="IPR006311">
    <property type="entry name" value="TAT_signal"/>
</dbReference>
<dbReference type="InterPro" id="IPR006059">
    <property type="entry name" value="SBP"/>
</dbReference>
<evidence type="ECO:0000256" key="5">
    <source>
        <dbReference type="ARBA" id="ARBA00023288"/>
    </source>
</evidence>
<keyword evidence="3" id="KW-0472">Membrane</keyword>
<keyword evidence="4" id="KW-0564">Palmitate</keyword>
<organism evidence="6 7">
    <name type="scientific">Streptomyces triticirhizae</name>
    <dbReference type="NCBI Taxonomy" id="2483353"/>
    <lineage>
        <taxon>Bacteria</taxon>
        <taxon>Bacillati</taxon>
        <taxon>Actinomycetota</taxon>
        <taxon>Actinomycetes</taxon>
        <taxon>Kitasatosporales</taxon>
        <taxon>Streptomycetaceae</taxon>
        <taxon>Streptomyces</taxon>
    </lineage>
</organism>
<name>A0A3M2LIH2_9ACTN</name>
<dbReference type="InterPro" id="IPR050490">
    <property type="entry name" value="Bact_solute-bd_prot1"/>
</dbReference>
<dbReference type="AlphaFoldDB" id="A0A3M2LIH2"/>
<evidence type="ECO:0000256" key="4">
    <source>
        <dbReference type="ARBA" id="ARBA00023139"/>
    </source>
</evidence>
<dbReference type="Proteomes" id="UP000278673">
    <property type="component" value="Unassembled WGS sequence"/>
</dbReference>
<dbReference type="Pfam" id="PF01547">
    <property type="entry name" value="SBP_bac_1"/>
    <property type="match status" value="1"/>
</dbReference>
<dbReference type="PROSITE" id="PS51318">
    <property type="entry name" value="TAT"/>
    <property type="match status" value="1"/>
</dbReference>
<dbReference type="PANTHER" id="PTHR43649">
    <property type="entry name" value="ARABINOSE-BINDING PROTEIN-RELATED"/>
    <property type="match status" value="1"/>
</dbReference>
<dbReference type="PANTHER" id="PTHR43649:SF33">
    <property type="entry name" value="POLYGALACTURONAN_RHAMNOGALACTURONAN-BINDING PROTEIN YTCQ"/>
    <property type="match status" value="1"/>
</dbReference>
<reference evidence="6 7" key="1">
    <citation type="submission" date="2018-10" db="EMBL/GenBank/DDBJ databases">
        <title>Isolation, diversity and antifungal activity of actinobacteria from wheat.</title>
        <authorList>
            <person name="Han C."/>
        </authorList>
    </citation>
    <scope>NUCLEOTIDE SEQUENCE [LARGE SCALE GENOMIC DNA]</scope>
    <source>
        <strain evidence="6 7">NEAU-YY642</strain>
    </source>
</reference>